<name>W9WCM3_9EURO</name>
<dbReference type="OrthoDB" id="4160560at2759"/>
<feature type="region of interest" description="Disordered" evidence="1">
    <location>
        <begin position="280"/>
        <end position="311"/>
    </location>
</feature>
<sequence>MYFFSSVTPSKDVEKTSSFSTVTFKNRAAWLLWKNQEFLSQLQTLVNCLDALDRDILRLDMVHPPLILVGGNLAPPAYDDGDLEEDKHNGGDVQMAPSRGGEKPPFPCSPTKRLRSCNNSTSQINLNSLAESQRTAEESVSSLHNDNSDKSHRSDNRSPPRAFNGQENLSTRNMGEYADQFDKDTLELNPTGLGLSFLQTGSNTRQVRFLQLNQDHTLSPVQRLQDVYISEFPVTHDTTQSVDASHPMPYSYSSNNPWRNIQANRSPPIPVDPPDADHGQVPAFPPPPENDCARSSTITSSTLSNDGEGTAKNFLDHWPTAPAALLDGNGLTDGLLPVEPQEKKVKWRRKSDFI</sequence>
<feature type="region of interest" description="Disordered" evidence="1">
    <location>
        <begin position="78"/>
        <end position="117"/>
    </location>
</feature>
<dbReference type="GeneID" id="19197227"/>
<protein>
    <submittedName>
        <fullName evidence="2">Uncharacterized protein</fullName>
    </submittedName>
</protein>
<feature type="compositionally biased region" description="Polar residues" evidence="1">
    <location>
        <begin position="293"/>
        <end position="307"/>
    </location>
</feature>
<dbReference type="eggNOG" id="ENOG502T55R">
    <property type="taxonomic scope" value="Eukaryota"/>
</dbReference>
<dbReference type="Proteomes" id="UP000019471">
    <property type="component" value="Unassembled WGS sequence"/>
</dbReference>
<accession>W9WCM3</accession>
<dbReference type="EMBL" id="AMGX01000035">
    <property type="protein sequence ID" value="EXJ56274.1"/>
    <property type="molecule type" value="Genomic_DNA"/>
</dbReference>
<feature type="compositionally biased region" description="Basic and acidic residues" evidence="1">
    <location>
        <begin position="146"/>
        <end position="158"/>
    </location>
</feature>
<dbReference type="RefSeq" id="XP_007751300.1">
    <property type="nucleotide sequence ID" value="XM_007753110.1"/>
</dbReference>
<dbReference type="HOGENOM" id="CLU_051698_0_0_1"/>
<evidence type="ECO:0000256" key="1">
    <source>
        <dbReference type="SAM" id="MobiDB-lite"/>
    </source>
</evidence>
<dbReference type="AlphaFoldDB" id="W9WCM3"/>
<feature type="compositionally biased region" description="Polar residues" evidence="1">
    <location>
        <begin position="129"/>
        <end position="145"/>
    </location>
</feature>
<reference evidence="2 3" key="1">
    <citation type="submission" date="2013-03" db="EMBL/GenBank/DDBJ databases">
        <title>The Genome Sequence of Cladophialophora psammophila CBS 110553.</title>
        <authorList>
            <consortium name="The Broad Institute Genomics Platform"/>
            <person name="Cuomo C."/>
            <person name="de Hoog S."/>
            <person name="Gorbushina A."/>
            <person name="Walker B."/>
            <person name="Young S.K."/>
            <person name="Zeng Q."/>
            <person name="Gargeya S."/>
            <person name="Fitzgerald M."/>
            <person name="Haas B."/>
            <person name="Abouelleil A."/>
            <person name="Allen A.W."/>
            <person name="Alvarado L."/>
            <person name="Arachchi H.M."/>
            <person name="Berlin A.M."/>
            <person name="Chapman S.B."/>
            <person name="Gainer-Dewar J."/>
            <person name="Goldberg J."/>
            <person name="Griggs A."/>
            <person name="Gujja S."/>
            <person name="Hansen M."/>
            <person name="Howarth C."/>
            <person name="Imamovic A."/>
            <person name="Ireland A."/>
            <person name="Larimer J."/>
            <person name="McCowan C."/>
            <person name="Murphy C."/>
            <person name="Pearson M."/>
            <person name="Poon T.W."/>
            <person name="Priest M."/>
            <person name="Roberts A."/>
            <person name="Saif S."/>
            <person name="Shea T."/>
            <person name="Sisk P."/>
            <person name="Sykes S."/>
            <person name="Wortman J."/>
            <person name="Nusbaum C."/>
            <person name="Birren B."/>
        </authorList>
    </citation>
    <scope>NUCLEOTIDE SEQUENCE [LARGE SCALE GENOMIC DNA]</scope>
    <source>
        <strain evidence="2 3">CBS 110553</strain>
    </source>
</reference>
<gene>
    <name evidence="2" type="ORF">A1O5_12541</name>
</gene>
<keyword evidence="3" id="KW-1185">Reference proteome</keyword>
<comment type="caution">
    <text evidence="2">The sequence shown here is derived from an EMBL/GenBank/DDBJ whole genome shotgun (WGS) entry which is preliminary data.</text>
</comment>
<proteinExistence type="predicted"/>
<evidence type="ECO:0000313" key="3">
    <source>
        <dbReference type="Proteomes" id="UP000019471"/>
    </source>
</evidence>
<feature type="region of interest" description="Disordered" evidence="1">
    <location>
        <begin position="129"/>
        <end position="172"/>
    </location>
</feature>
<organism evidence="2 3">
    <name type="scientific">Cladophialophora psammophila CBS 110553</name>
    <dbReference type="NCBI Taxonomy" id="1182543"/>
    <lineage>
        <taxon>Eukaryota</taxon>
        <taxon>Fungi</taxon>
        <taxon>Dikarya</taxon>
        <taxon>Ascomycota</taxon>
        <taxon>Pezizomycotina</taxon>
        <taxon>Eurotiomycetes</taxon>
        <taxon>Chaetothyriomycetidae</taxon>
        <taxon>Chaetothyriales</taxon>
        <taxon>Herpotrichiellaceae</taxon>
        <taxon>Cladophialophora</taxon>
    </lineage>
</organism>
<evidence type="ECO:0000313" key="2">
    <source>
        <dbReference type="EMBL" id="EXJ56274.1"/>
    </source>
</evidence>